<dbReference type="PANTHER" id="PTHR45812">
    <property type="entry name" value="DNA POLYMERASE ZETA CATALYTIC SUBUNIT"/>
    <property type="match status" value="1"/>
</dbReference>
<dbReference type="PANTHER" id="PTHR45812:SF1">
    <property type="entry name" value="DNA POLYMERASE ZETA CATALYTIC SUBUNIT"/>
    <property type="match status" value="1"/>
</dbReference>
<dbReference type="GO" id="GO:0005634">
    <property type="term" value="C:nucleus"/>
    <property type="evidence" value="ECO:0007669"/>
    <property type="project" value="TreeGrafter"/>
</dbReference>
<dbReference type="GO" id="GO:0000166">
    <property type="term" value="F:nucleotide binding"/>
    <property type="evidence" value="ECO:0007669"/>
    <property type="project" value="InterPro"/>
</dbReference>
<dbReference type="GO" id="GO:0000724">
    <property type="term" value="P:double-strand break repair via homologous recombination"/>
    <property type="evidence" value="ECO:0007669"/>
    <property type="project" value="TreeGrafter"/>
</dbReference>
<dbReference type="InterPro" id="IPR030559">
    <property type="entry name" value="PolZ_Rev3"/>
</dbReference>
<comment type="caution">
    <text evidence="6">The sequence shown here is derived from an EMBL/GenBank/DDBJ whole genome shotgun (WGS) entry which is preliminary data.</text>
</comment>
<keyword evidence="2" id="KW-0808">Transferase</keyword>
<protein>
    <recommendedName>
        <fullName evidence="1">DNA-directed DNA polymerase</fullName>
        <ecNumber evidence="1">2.7.7.7</ecNumber>
    </recommendedName>
</protein>
<name>A0AAD5QQB7_PARTN</name>
<sequence length="183" mass="20904">MYESEEDDDGQLDAKGIETIRRDTCLVVAKVLERSLKLIFTKNWRALSVYLNTKLSRLRELPYTDFVFCKEFRGEYAENAHVPQLKVALSLAAENPSHTVLKGERIPYIVTDGPPNATVISCVRSLQEFLADSSLQIHFIYYAHVHIIPALKRVTDLLQLTIRWHPDGKSLCITLTGMLDSWK</sequence>
<reference evidence="6" key="1">
    <citation type="submission" date="2021-06" db="EMBL/GenBank/DDBJ databases">
        <title>Parelaphostrongylus tenuis whole genome reference sequence.</title>
        <authorList>
            <person name="Garwood T.J."/>
            <person name="Larsen P.A."/>
            <person name="Fountain-Jones N.M."/>
            <person name="Garbe J.R."/>
            <person name="Macchietto M.G."/>
            <person name="Kania S.A."/>
            <person name="Gerhold R.W."/>
            <person name="Richards J.E."/>
            <person name="Wolf T.M."/>
        </authorList>
    </citation>
    <scope>NUCLEOTIDE SEQUENCE</scope>
    <source>
        <strain evidence="6">MNPRO001-30</strain>
        <tissue evidence="6">Meninges</tissue>
    </source>
</reference>
<evidence type="ECO:0000256" key="4">
    <source>
        <dbReference type="ARBA" id="ARBA00022932"/>
    </source>
</evidence>
<keyword evidence="4" id="KW-0239">DNA-directed DNA polymerase</keyword>
<gene>
    <name evidence="6" type="ORF">KIN20_012126</name>
</gene>
<keyword evidence="3" id="KW-0548">Nucleotidyltransferase</keyword>
<dbReference type="GO" id="GO:0003677">
    <property type="term" value="F:DNA binding"/>
    <property type="evidence" value="ECO:0007669"/>
    <property type="project" value="InterPro"/>
</dbReference>
<dbReference type="Proteomes" id="UP001196413">
    <property type="component" value="Unassembled WGS sequence"/>
</dbReference>
<dbReference type="AlphaFoldDB" id="A0AAD5QQB7"/>
<dbReference type="GO" id="GO:0042276">
    <property type="term" value="P:error-prone translesion synthesis"/>
    <property type="evidence" value="ECO:0007669"/>
    <property type="project" value="TreeGrafter"/>
</dbReference>
<dbReference type="SUPFAM" id="SSF56672">
    <property type="entry name" value="DNA/RNA polymerases"/>
    <property type="match status" value="1"/>
</dbReference>
<evidence type="ECO:0000313" key="6">
    <source>
        <dbReference type="EMBL" id="KAJ1355016.1"/>
    </source>
</evidence>
<evidence type="ECO:0000256" key="3">
    <source>
        <dbReference type="ARBA" id="ARBA00022695"/>
    </source>
</evidence>
<proteinExistence type="predicted"/>
<dbReference type="InterPro" id="IPR006134">
    <property type="entry name" value="DNA-dir_DNA_pol_B_multi_dom"/>
</dbReference>
<dbReference type="Pfam" id="PF00136">
    <property type="entry name" value="DNA_pol_B"/>
    <property type="match status" value="1"/>
</dbReference>
<dbReference type="InterPro" id="IPR042087">
    <property type="entry name" value="DNA_pol_B_thumb"/>
</dbReference>
<evidence type="ECO:0000313" key="7">
    <source>
        <dbReference type="Proteomes" id="UP001196413"/>
    </source>
</evidence>
<accession>A0AAD5QQB7</accession>
<dbReference type="EC" id="2.7.7.7" evidence="1"/>
<evidence type="ECO:0000259" key="5">
    <source>
        <dbReference type="Pfam" id="PF00136"/>
    </source>
</evidence>
<dbReference type="EMBL" id="JAHQIW010002308">
    <property type="protein sequence ID" value="KAJ1355016.1"/>
    <property type="molecule type" value="Genomic_DNA"/>
</dbReference>
<dbReference type="GO" id="GO:0003887">
    <property type="term" value="F:DNA-directed DNA polymerase activity"/>
    <property type="evidence" value="ECO:0007669"/>
    <property type="project" value="UniProtKB-KW"/>
</dbReference>
<keyword evidence="7" id="KW-1185">Reference proteome</keyword>
<evidence type="ECO:0000256" key="2">
    <source>
        <dbReference type="ARBA" id="ARBA00022679"/>
    </source>
</evidence>
<organism evidence="6 7">
    <name type="scientific">Parelaphostrongylus tenuis</name>
    <name type="common">Meningeal worm</name>
    <dbReference type="NCBI Taxonomy" id="148309"/>
    <lineage>
        <taxon>Eukaryota</taxon>
        <taxon>Metazoa</taxon>
        <taxon>Ecdysozoa</taxon>
        <taxon>Nematoda</taxon>
        <taxon>Chromadorea</taxon>
        <taxon>Rhabditida</taxon>
        <taxon>Rhabditina</taxon>
        <taxon>Rhabditomorpha</taxon>
        <taxon>Strongyloidea</taxon>
        <taxon>Metastrongylidae</taxon>
        <taxon>Parelaphostrongylus</taxon>
    </lineage>
</organism>
<dbReference type="Gene3D" id="1.10.132.60">
    <property type="entry name" value="DNA polymerase family B, C-terminal domain"/>
    <property type="match status" value="1"/>
</dbReference>
<dbReference type="GO" id="GO:0016035">
    <property type="term" value="C:zeta DNA polymerase complex"/>
    <property type="evidence" value="ECO:0007669"/>
    <property type="project" value="InterPro"/>
</dbReference>
<feature type="domain" description="DNA-directed DNA polymerase family B multifunctional" evidence="5">
    <location>
        <begin position="5"/>
        <end position="156"/>
    </location>
</feature>
<evidence type="ECO:0000256" key="1">
    <source>
        <dbReference type="ARBA" id="ARBA00012417"/>
    </source>
</evidence>
<dbReference type="InterPro" id="IPR043502">
    <property type="entry name" value="DNA/RNA_pol_sf"/>
</dbReference>